<dbReference type="SMART" id="SM01411">
    <property type="entry name" value="Ephrin_rec_like"/>
    <property type="match status" value="1"/>
</dbReference>
<dbReference type="Gene3D" id="2.60.40.10">
    <property type="entry name" value="Immunoglobulins"/>
    <property type="match status" value="1"/>
</dbReference>
<reference evidence="6 7" key="1">
    <citation type="journal article" date="2023" name="Sci. Data">
        <title>Genome assembly of the Korean intertidal mud-creeper Batillaria attramentaria.</title>
        <authorList>
            <person name="Patra A.K."/>
            <person name="Ho P.T."/>
            <person name="Jun S."/>
            <person name="Lee S.J."/>
            <person name="Kim Y."/>
            <person name="Won Y.J."/>
        </authorList>
    </citation>
    <scope>NUCLEOTIDE SEQUENCE [LARGE SCALE GENOMIC DNA]</scope>
    <source>
        <strain evidence="6">Wonlab-2016</strain>
    </source>
</reference>
<gene>
    <name evidence="6" type="ORF">BaRGS_00029006</name>
</gene>
<dbReference type="SUPFAM" id="SSF57535">
    <property type="entry name" value="Complement control module/SCR domain"/>
    <property type="match status" value="2"/>
</dbReference>
<keyword evidence="2" id="KW-1015">Disulfide bond</keyword>
<dbReference type="PANTHER" id="PTHR46343:SF2">
    <property type="entry name" value="SUSHI_VON WILLEBRAND FACTOR TYPE A_EGF_PENTRAXIN DOMAIN-CONTAINING 1"/>
    <property type="match status" value="1"/>
</dbReference>
<dbReference type="SMART" id="SM00032">
    <property type="entry name" value="CCP"/>
    <property type="match status" value="3"/>
</dbReference>
<accession>A0ABD0JYE2</accession>
<dbReference type="InterPro" id="IPR013783">
    <property type="entry name" value="Ig-like_fold"/>
</dbReference>
<keyword evidence="1" id="KW-0677">Repeat</keyword>
<feature type="domain" description="HYR" evidence="4">
    <location>
        <begin position="217"/>
        <end position="305"/>
    </location>
</feature>
<evidence type="ECO:0000256" key="2">
    <source>
        <dbReference type="ARBA" id="ARBA00023157"/>
    </source>
</evidence>
<comment type="caution">
    <text evidence="6">The sequence shown here is derived from an EMBL/GenBank/DDBJ whole genome shotgun (WGS) entry which is preliminary data.</text>
</comment>
<dbReference type="InterPro" id="IPR043555">
    <property type="entry name" value="SRPX-like"/>
</dbReference>
<comment type="caution">
    <text evidence="3">Lacks conserved residue(s) required for the propagation of feature annotation.</text>
</comment>
<dbReference type="AlphaFoldDB" id="A0ABD0JYE2"/>
<evidence type="ECO:0000259" key="5">
    <source>
        <dbReference type="PROSITE" id="PS50923"/>
    </source>
</evidence>
<dbReference type="PROSITE" id="PS50923">
    <property type="entry name" value="SUSHI"/>
    <property type="match status" value="2"/>
</dbReference>
<dbReference type="Pfam" id="PF00084">
    <property type="entry name" value="Sushi"/>
    <property type="match status" value="1"/>
</dbReference>
<dbReference type="Gene3D" id="2.10.50.10">
    <property type="entry name" value="Tumor Necrosis Factor Receptor, subunit A, domain 2"/>
    <property type="match status" value="1"/>
</dbReference>
<dbReference type="InterPro" id="IPR011641">
    <property type="entry name" value="Tyr-kin_ephrin_A/B_rcpt-like"/>
</dbReference>
<feature type="domain" description="HYR" evidence="4">
    <location>
        <begin position="112"/>
        <end position="196"/>
    </location>
</feature>
<dbReference type="PROSITE" id="PS50825">
    <property type="entry name" value="HYR"/>
    <property type="match status" value="2"/>
</dbReference>
<protein>
    <submittedName>
        <fullName evidence="6">Uncharacterized protein</fullName>
    </submittedName>
</protein>
<evidence type="ECO:0000256" key="3">
    <source>
        <dbReference type="PROSITE-ProRule" id="PRU00302"/>
    </source>
</evidence>
<evidence type="ECO:0000313" key="7">
    <source>
        <dbReference type="Proteomes" id="UP001519460"/>
    </source>
</evidence>
<dbReference type="InterPro" id="IPR000436">
    <property type="entry name" value="Sushi_SCR_CCP_dom"/>
</dbReference>
<dbReference type="InterPro" id="IPR003410">
    <property type="entry name" value="HYR_dom"/>
</dbReference>
<feature type="non-terminal residue" evidence="6">
    <location>
        <position position="1"/>
    </location>
</feature>
<dbReference type="Gene3D" id="2.10.70.10">
    <property type="entry name" value="Complement Module, domain 1"/>
    <property type="match status" value="2"/>
</dbReference>
<proteinExistence type="predicted"/>
<organism evidence="6 7">
    <name type="scientific">Batillaria attramentaria</name>
    <dbReference type="NCBI Taxonomy" id="370345"/>
    <lineage>
        <taxon>Eukaryota</taxon>
        <taxon>Metazoa</taxon>
        <taxon>Spiralia</taxon>
        <taxon>Lophotrochozoa</taxon>
        <taxon>Mollusca</taxon>
        <taxon>Gastropoda</taxon>
        <taxon>Caenogastropoda</taxon>
        <taxon>Sorbeoconcha</taxon>
        <taxon>Cerithioidea</taxon>
        <taxon>Batillariidae</taxon>
        <taxon>Batillaria</taxon>
    </lineage>
</organism>
<dbReference type="Pfam" id="PF02494">
    <property type="entry name" value="HYR"/>
    <property type="match status" value="2"/>
</dbReference>
<dbReference type="EMBL" id="JACVVK020000296">
    <property type="protein sequence ID" value="KAK7479730.1"/>
    <property type="molecule type" value="Genomic_DNA"/>
</dbReference>
<dbReference type="Pfam" id="PF07699">
    <property type="entry name" value="Ephrin_rec_like"/>
    <property type="match status" value="1"/>
</dbReference>
<evidence type="ECO:0000313" key="6">
    <source>
        <dbReference type="EMBL" id="KAK7479730.1"/>
    </source>
</evidence>
<dbReference type="Proteomes" id="UP001519460">
    <property type="component" value="Unassembled WGS sequence"/>
</dbReference>
<feature type="domain" description="Sushi" evidence="5">
    <location>
        <begin position="197"/>
        <end position="258"/>
    </location>
</feature>
<keyword evidence="3" id="KW-0768">Sushi</keyword>
<dbReference type="PANTHER" id="PTHR46343">
    <property type="entry name" value="HYR DOMAIN-CONTAINING PROTEIN"/>
    <property type="match status" value="1"/>
</dbReference>
<sequence>ICAAVFWAVTSASQLPPQLPGNECESAAHGLCQFSGRFDDPGFYCKSTSRERCGRITYFGAGSTCQSIGDITHTVYKCYKGQWKVTAIPRGTAASVVDGRVQYTCRGVCPERYVEPPSFPSGCPPDQRLFSGPLEAPVTLNWTDPVTTDNSGGYVTLASSPAKLSLAGPGSHIVTVTATDGSGNKASCSFSVTVSVRECGPFDVTEGGHVNCTRKFVEGSNCTLTCDEGYDLQGQSSVTCLRLGQDTHVNWTPPQVEDSSGQTVLLNSTHTPGAVFMPGQTLVTYTAADPSGNKATCNFSVIVSVLSCQDPSTALSSSAMLFSCPDGHVFGSPCALRCSEGHQLVGMEKITCEQDNTTHPPTMTWKWDGGLPLKPECKESKCPALQPPKNGALSCFLGHLGWDCLMSCRQNYDVPALNDGYFYCTNRRKQWVPSAAPDCVESRSPFRVRLHGELFYLADSCDVSLGELRRRFVARINNSTFKDACVHVPSCVAENVEVTCGPVSERKKRETVANSEAEKDLLSRINRVRRATSNAGTHYVLVTFHIKMPYNDSTQTGEDKYQAFLANKEELLKAARRDARSGLLDIDFLEASEHSLKIGPVQIDCPTGTLPGGGRNKESFACVGCGAGHYLSEGSTHCEACPVGSYTELDNATSCTPCPIGWSTATTGSKHSSNCNATNNA</sequence>
<keyword evidence="7" id="KW-1185">Reference proteome</keyword>
<evidence type="ECO:0000256" key="1">
    <source>
        <dbReference type="ARBA" id="ARBA00022737"/>
    </source>
</evidence>
<feature type="domain" description="Sushi" evidence="5">
    <location>
        <begin position="306"/>
        <end position="379"/>
    </location>
</feature>
<name>A0ABD0JYE2_9CAEN</name>
<evidence type="ECO:0000259" key="4">
    <source>
        <dbReference type="PROSITE" id="PS50825"/>
    </source>
</evidence>
<dbReference type="CDD" id="cd00033">
    <property type="entry name" value="CCP"/>
    <property type="match status" value="1"/>
</dbReference>
<dbReference type="InterPro" id="IPR035976">
    <property type="entry name" value="Sushi/SCR/CCP_sf"/>
</dbReference>